<dbReference type="RefSeq" id="WP_214091038.1">
    <property type="nucleotide sequence ID" value="NZ_JAHCLR010000001.1"/>
</dbReference>
<keyword evidence="2" id="KW-0472">Membrane</keyword>
<dbReference type="NCBIfam" id="NF037996">
    <property type="entry name" value="B-4DMT"/>
    <property type="match status" value="1"/>
</dbReference>
<dbReference type="EMBL" id="JAHCLR010000001">
    <property type="protein sequence ID" value="MBS9532163.1"/>
    <property type="molecule type" value="Genomic_DNA"/>
</dbReference>
<keyword evidence="2" id="KW-0812">Transmembrane</keyword>
<organism evidence="3 4">
    <name type="scientific">Mycolicibacter acidiphilus</name>
    <dbReference type="NCBI Taxonomy" id="2835306"/>
    <lineage>
        <taxon>Bacteria</taxon>
        <taxon>Bacillati</taxon>
        <taxon>Actinomycetota</taxon>
        <taxon>Actinomycetes</taxon>
        <taxon>Mycobacteriales</taxon>
        <taxon>Mycobacteriaceae</taxon>
        <taxon>Mycolicibacter</taxon>
    </lineage>
</organism>
<evidence type="ECO:0000256" key="1">
    <source>
        <dbReference type="SAM" id="MobiDB-lite"/>
    </source>
</evidence>
<feature type="compositionally biased region" description="Low complexity" evidence="1">
    <location>
        <begin position="215"/>
        <end position="225"/>
    </location>
</feature>
<protein>
    <submittedName>
        <fullName evidence="3">B-4DMT family transporter</fullName>
    </submittedName>
</protein>
<feature type="transmembrane region" description="Helical" evidence="2">
    <location>
        <begin position="33"/>
        <end position="53"/>
    </location>
</feature>
<dbReference type="InterPro" id="IPR047958">
    <property type="entry name" value="B-4DMT-like"/>
</dbReference>
<evidence type="ECO:0000313" key="4">
    <source>
        <dbReference type="Proteomes" id="UP001519535"/>
    </source>
</evidence>
<feature type="transmembrane region" description="Helical" evidence="2">
    <location>
        <begin position="114"/>
        <end position="136"/>
    </location>
</feature>
<name>A0ABS5RF03_9MYCO</name>
<evidence type="ECO:0000313" key="3">
    <source>
        <dbReference type="EMBL" id="MBS9532163.1"/>
    </source>
</evidence>
<keyword evidence="4" id="KW-1185">Reference proteome</keyword>
<sequence>MRNWLLRGLVLAVLMIVIRLVQGVLINAFEARAGLISLALMAVFVAAVMVWGLKDGRADAAANPDPDRRRDLAMTWLGAGLFAGVVSGAVSWLIALVDKALYASSLVNEVSTFAAFTAMLVFVPAVGAVTVGRKLVDRQNAKMPQHHHGLAALEAGESTDVFAAVGAPLAVEADAAGEATAAEAAAPATVAAPAPSAGFTTEEIPGDTEEINLATLTAPAEQAPEAADDPGQPAS</sequence>
<proteinExistence type="predicted"/>
<dbReference type="Proteomes" id="UP001519535">
    <property type="component" value="Unassembled WGS sequence"/>
</dbReference>
<reference evidence="3 4" key="1">
    <citation type="submission" date="2021-05" db="EMBL/GenBank/DDBJ databases">
        <title>Mycobacterium acidophilum sp. nov., an extremely acid-tolerant member of the genus Mycobacterium.</title>
        <authorList>
            <person name="Xia J."/>
        </authorList>
    </citation>
    <scope>NUCLEOTIDE SEQUENCE [LARGE SCALE GENOMIC DNA]</scope>
    <source>
        <strain evidence="3 4">M1</strain>
    </source>
</reference>
<evidence type="ECO:0000256" key="2">
    <source>
        <dbReference type="SAM" id="Phobius"/>
    </source>
</evidence>
<accession>A0ABS5RF03</accession>
<keyword evidence="2" id="KW-1133">Transmembrane helix</keyword>
<feature type="region of interest" description="Disordered" evidence="1">
    <location>
        <begin position="215"/>
        <end position="235"/>
    </location>
</feature>
<feature type="transmembrane region" description="Helical" evidence="2">
    <location>
        <begin position="74"/>
        <end position="94"/>
    </location>
</feature>
<feature type="region of interest" description="Disordered" evidence="1">
    <location>
        <begin position="190"/>
        <end position="209"/>
    </location>
</feature>
<gene>
    <name evidence="3" type="ORF">KIH27_01015</name>
</gene>
<comment type="caution">
    <text evidence="3">The sequence shown here is derived from an EMBL/GenBank/DDBJ whole genome shotgun (WGS) entry which is preliminary data.</text>
</comment>